<dbReference type="AlphaFoldDB" id="A0A559K4H2"/>
<protein>
    <submittedName>
        <fullName evidence="2">Glycosyltransferase family 2 protein</fullName>
    </submittedName>
</protein>
<dbReference type="EMBL" id="VNJI01000044">
    <property type="protein sequence ID" value="TVY07024.1"/>
    <property type="molecule type" value="Genomic_DNA"/>
</dbReference>
<keyword evidence="3" id="KW-1185">Reference proteome</keyword>
<dbReference type="OrthoDB" id="6713581at2"/>
<dbReference type="GO" id="GO:0016740">
    <property type="term" value="F:transferase activity"/>
    <property type="evidence" value="ECO:0007669"/>
    <property type="project" value="UniProtKB-KW"/>
</dbReference>
<reference evidence="2 3" key="1">
    <citation type="submission" date="2019-07" db="EMBL/GenBank/DDBJ databases">
        <authorList>
            <person name="Kim J."/>
        </authorList>
    </citation>
    <scope>NUCLEOTIDE SEQUENCE [LARGE SCALE GENOMIC DNA]</scope>
    <source>
        <strain evidence="2 3">JC52</strain>
    </source>
</reference>
<gene>
    <name evidence="2" type="ORF">FPZ49_26035</name>
</gene>
<dbReference type="InterPro" id="IPR029044">
    <property type="entry name" value="Nucleotide-diphossugar_trans"/>
</dbReference>
<dbReference type="Proteomes" id="UP000317036">
    <property type="component" value="Unassembled WGS sequence"/>
</dbReference>
<dbReference type="Pfam" id="PF00535">
    <property type="entry name" value="Glycos_transf_2"/>
    <property type="match status" value="1"/>
</dbReference>
<dbReference type="Gene3D" id="3.90.550.10">
    <property type="entry name" value="Spore Coat Polysaccharide Biosynthesis Protein SpsA, Chain A"/>
    <property type="match status" value="1"/>
</dbReference>
<dbReference type="InterPro" id="IPR050834">
    <property type="entry name" value="Glycosyltransf_2"/>
</dbReference>
<organism evidence="2 3">
    <name type="scientific">Paenibacillus cremeus</name>
    <dbReference type="NCBI Taxonomy" id="2163881"/>
    <lineage>
        <taxon>Bacteria</taxon>
        <taxon>Bacillati</taxon>
        <taxon>Bacillota</taxon>
        <taxon>Bacilli</taxon>
        <taxon>Bacillales</taxon>
        <taxon>Paenibacillaceae</taxon>
        <taxon>Paenibacillus</taxon>
    </lineage>
</organism>
<proteinExistence type="predicted"/>
<dbReference type="InterPro" id="IPR001173">
    <property type="entry name" value="Glyco_trans_2-like"/>
</dbReference>
<evidence type="ECO:0000259" key="1">
    <source>
        <dbReference type="Pfam" id="PF00535"/>
    </source>
</evidence>
<dbReference type="PANTHER" id="PTHR43685:SF2">
    <property type="entry name" value="GLYCOSYLTRANSFERASE 2-LIKE DOMAIN-CONTAINING PROTEIN"/>
    <property type="match status" value="1"/>
</dbReference>
<sequence>MMIPFCLSTVHSGLPVEQPYFPQVHIQHIIPIFLQKIHEKIFSFTAGNNQQFFYKHSIVWYQLFLNERRLIPLRKHNKQKFKNGVSVITCTNKSRFLNNLFKNFLNQLERRKELIIIVNRDHISLAPYRKKAKYLSNVTICRLPEKTSLGNCLNYGISKARYKFIAKFDDDDFYAPNYLRRSMRILKGKNLDVVWKSSVFVYLESRNCLYIRYPNRRDRLAGFVAGGTIMFKRNVYPRVKFANVSLGEDARFLKTCRAMGYKINSTDRFNYVYIRRKNRKSHSMKVRDRYWLKHSRLVRRTRFFKKLVTR</sequence>
<dbReference type="PANTHER" id="PTHR43685">
    <property type="entry name" value="GLYCOSYLTRANSFERASE"/>
    <property type="match status" value="1"/>
</dbReference>
<accession>A0A559K4H2</accession>
<evidence type="ECO:0000313" key="2">
    <source>
        <dbReference type="EMBL" id="TVY07024.1"/>
    </source>
</evidence>
<dbReference type="SUPFAM" id="SSF53448">
    <property type="entry name" value="Nucleotide-diphospho-sugar transferases"/>
    <property type="match status" value="1"/>
</dbReference>
<comment type="caution">
    <text evidence="2">The sequence shown here is derived from an EMBL/GenBank/DDBJ whole genome shotgun (WGS) entry which is preliminary data.</text>
</comment>
<feature type="domain" description="Glycosyltransferase 2-like" evidence="1">
    <location>
        <begin position="87"/>
        <end position="209"/>
    </location>
</feature>
<keyword evidence="2" id="KW-0808">Transferase</keyword>
<name>A0A559K4H2_9BACL</name>
<evidence type="ECO:0000313" key="3">
    <source>
        <dbReference type="Proteomes" id="UP000317036"/>
    </source>
</evidence>
<dbReference type="CDD" id="cd00761">
    <property type="entry name" value="Glyco_tranf_GTA_type"/>
    <property type="match status" value="1"/>
</dbReference>